<accession>A0ACC1HCJ0</accession>
<proteinExistence type="predicted"/>
<evidence type="ECO:0000313" key="2">
    <source>
        <dbReference type="Proteomes" id="UP001145114"/>
    </source>
</evidence>
<keyword evidence="2" id="KW-1185">Reference proteome</keyword>
<gene>
    <name evidence="1" type="ORF">EV182_003793</name>
</gene>
<dbReference type="Proteomes" id="UP001145114">
    <property type="component" value="Unassembled WGS sequence"/>
</dbReference>
<name>A0ACC1HCJ0_9FUNG</name>
<comment type="caution">
    <text evidence="1">The sequence shown here is derived from an EMBL/GenBank/DDBJ whole genome shotgun (WGS) entry which is preliminary data.</text>
</comment>
<dbReference type="EMBL" id="JAMZIH010006189">
    <property type="protein sequence ID" value="KAJ1674182.1"/>
    <property type="molecule type" value="Genomic_DNA"/>
</dbReference>
<evidence type="ECO:0000313" key="1">
    <source>
        <dbReference type="EMBL" id="KAJ1674182.1"/>
    </source>
</evidence>
<organism evidence="1 2">
    <name type="scientific">Spiromyces aspiralis</name>
    <dbReference type="NCBI Taxonomy" id="68401"/>
    <lineage>
        <taxon>Eukaryota</taxon>
        <taxon>Fungi</taxon>
        <taxon>Fungi incertae sedis</taxon>
        <taxon>Zoopagomycota</taxon>
        <taxon>Kickxellomycotina</taxon>
        <taxon>Kickxellomycetes</taxon>
        <taxon>Kickxellales</taxon>
        <taxon>Kickxellaceae</taxon>
        <taxon>Spiromyces</taxon>
    </lineage>
</organism>
<protein>
    <submittedName>
        <fullName evidence="1">Uncharacterized protein</fullName>
    </submittedName>
</protein>
<reference evidence="1" key="1">
    <citation type="submission" date="2022-06" db="EMBL/GenBank/DDBJ databases">
        <title>Phylogenomic reconstructions and comparative analyses of Kickxellomycotina fungi.</title>
        <authorList>
            <person name="Reynolds N.K."/>
            <person name="Stajich J.E."/>
            <person name="Barry K."/>
            <person name="Grigoriev I.V."/>
            <person name="Crous P."/>
            <person name="Smith M.E."/>
        </authorList>
    </citation>
    <scope>NUCLEOTIDE SEQUENCE</scope>
    <source>
        <strain evidence="1">RSA 2271</strain>
    </source>
</reference>
<sequence length="369" mass="41067">MPRLLSPDYGLFVFADENPGAEGGQISGRESGYLWPNGATPHSTAEFEIVGALLGICFANGITLGKDIAPLSPLLFAQMTAGWLGTDDWSVEMLMRHLEPTFPALVSGLRVLLKWDEAQNEGMKVEDVFCRTFEITVYDPLKTTYRRYSGLKSLGLELPSSSSEFDDEDSLSLGNIPTGVEHANGYTTIPLIDNGSAIEVTSSNRRAYIRRYLQFLGDKYVRELVSALRSGFQQAADGIVYRMCQASELELLICGDDAPINIDELERVATYEEYDADHPVVRMFWRVVRSLTPRQHRKLLQFVMASDRLPLGGIDSLVFVIQRNGPDSDRLPTSLTCFSRLLLPAYASEQKMRRLLVTAIENAHGFGLV</sequence>